<name>A0A811YE18_NYCPR</name>
<keyword evidence="2" id="KW-0862">Zinc</keyword>
<dbReference type="AlphaFoldDB" id="A0A811YE18"/>
<dbReference type="InterPro" id="IPR032466">
    <property type="entry name" value="Metal_Hydrolase"/>
</dbReference>
<evidence type="ECO:0000256" key="3">
    <source>
        <dbReference type="ARBA" id="ARBA00023080"/>
    </source>
</evidence>
<keyword evidence="5" id="KW-1185">Reference proteome</keyword>
<dbReference type="Gene3D" id="3.20.20.140">
    <property type="entry name" value="Metal-dependent hydrolases"/>
    <property type="match status" value="1"/>
</dbReference>
<gene>
    <name evidence="4" type="ORF">NYPRO_LOCUS8211</name>
</gene>
<sequence>MMKEEQQPWKATFYSELSKVELHVHLNGLIGSNSMKKLITKKPDLKIHDQITVIDKRKKRTLEECFQIFQIIHQLTTSPEDMLMVTKDVSKEFSDDGVKYLELRNITRRENYKLSKQDDLDTDGSYFISSLVATLGLDSAFSKKQNKIAKGRVWPHLINDLPSVPCSHGSFMNQQNLLYDARGGMG</sequence>
<dbReference type="Proteomes" id="UP000645828">
    <property type="component" value="Unassembled WGS sequence"/>
</dbReference>
<evidence type="ECO:0000256" key="2">
    <source>
        <dbReference type="ARBA" id="ARBA00022833"/>
    </source>
</evidence>
<accession>A0A811YE18</accession>
<proteinExistence type="inferred from homology"/>
<dbReference type="GO" id="GO:0009117">
    <property type="term" value="P:nucleotide metabolic process"/>
    <property type="evidence" value="ECO:0007669"/>
    <property type="project" value="UniProtKB-KW"/>
</dbReference>
<comment type="similarity">
    <text evidence="1">Belongs to the metallo-dependent hydrolases superfamily. Adenosine and AMP deaminases family.</text>
</comment>
<dbReference type="SUPFAM" id="SSF51556">
    <property type="entry name" value="Metallo-dependent hydrolases"/>
    <property type="match status" value="1"/>
</dbReference>
<organism evidence="4 5">
    <name type="scientific">Nyctereutes procyonoides</name>
    <name type="common">Raccoon dog</name>
    <name type="synonym">Canis procyonoides</name>
    <dbReference type="NCBI Taxonomy" id="34880"/>
    <lineage>
        <taxon>Eukaryota</taxon>
        <taxon>Metazoa</taxon>
        <taxon>Chordata</taxon>
        <taxon>Craniata</taxon>
        <taxon>Vertebrata</taxon>
        <taxon>Euteleostomi</taxon>
        <taxon>Mammalia</taxon>
        <taxon>Eutheria</taxon>
        <taxon>Laurasiatheria</taxon>
        <taxon>Carnivora</taxon>
        <taxon>Caniformia</taxon>
        <taxon>Canidae</taxon>
        <taxon>Nyctereutes</taxon>
    </lineage>
</organism>
<reference evidence="4" key="1">
    <citation type="submission" date="2020-12" db="EMBL/GenBank/DDBJ databases">
        <authorList>
            <consortium name="Molecular Ecology Group"/>
        </authorList>
    </citation>
    <scope>NUCLEOTIDE SEQUENCE</scope>
    <source>
        <strain evidence="4">TBG_1078</strain>
    </source>
</reference>
<dbReference type="GO" id="GO:0004000">
    <property type="term" value="F:adenosine deaminase activity"/>
    <property type="evidence" value="ECO:0007669"/>
    <property type="project" value="TreeGrafter"/>
</dbReference>
<dbReference type="GO" id="GO:0046103">
    <property type="term" value="P:inosine biosynthetic process"/>
    <property type="evidence" value="ECO:0007669"/>
    <property type="project" value="TreeGrafter"/>
</dbReference>
<dbReference type="PANTHER" id="PTHR11409">
    <property type="entry name" value="ADENOSINE DEAMINASE"/>
    <property type="match status" value="1"/>
</dbReference>
<protein>
    <submittedName>
        <fullName evidence="4">(raccoon dog) hypothetical protein</fullName>
    </submittedName>
</protein>
<dbReference type="GO" id="GO:0006154">
    <property type="term" value="P:adenosine catabolic process"/>
    <property type="evidence" value="ECO:0007669"/>
    <property type="project" value="TreeGrafter"/>
</dbReference>
<evidence type="ECO:0000313" key="5">
    <source>
        <dbReference type="Proteomes" id="UP000645828"/>
    </source>
</evidence>
<evidence type="ECO:0000313" key="4">
    <source>
        <dbReference type="EMBL" id="CAD7675416.1"/>
    </source>
</evidence>
<dbReference type="EMBL" id="CAJHUB010000675">
    <property type="protein sequence ID" value="CAD7675416.1"/>
    <property type="molecule type" value="Genomic_DNA"/>
</dbReference>
<dbReference type="InterPro" id="IPR006330">
    <property type="entry name" value="Ado/ade_deaminase"/>
</dbReference>
<evidence type="ECO:0000256" key="1">
    <source>
        <dbReference type="ARBA" id="ARBA00006676"/>
    </source>
</evidence>
<keyword evidence="3" id="KW-0546">Nucleotide metabolism</keyword>
<dbReference type="PANTHER" id="PTHR11409:SF42">
    <property type="entry name" value="ADENOSINE DEAMINASE-LIKE PROTEIN"/>
    <property type="match status" value="1"/>
</dbReference>
<comment type="caution">
    <text evidence="4">The sequence shown here is derived from an EMBL/GenBank/DDBJ whole genome shotgun (WGS) entry which is preliminary data.</text>
</comment>